<reference evidence="2" key="1">
    <citation type="submission" date="2020-10" db="EMBL/GenBank/DDBJ databases">
        <authorList>
            <person name="Gilroy R."/>
        </authorList>
    </citation>
    <scope>NUCLEOTIDE SEQUENCE</scope>
    <source>
        <strain evidence="2">ChiSjej4B22-8148</strain>
    </source>
</reference>
<comment type="caution">
    <text evidence="2">The sequence shown here is derived from an EMBL/GenBank/DDBJ whole genome shotgun (WGS) entry which is preliminary data.</text>
</comment>
<evidence type="ECO:0000259" key="1">
    <source>
        <dbReference type="Pfam" id="PF12654"/>
    </source>
</evidence>
<proteinExistence type="predicted"/>
<feature type="domain" description="DUF3786" evidence="1">
    <location>
        <begin position="26"/>
        <end position="202"/>
    </location>
</feature>
<accession>A0A9D1ADP4</accession>
<evidence type="ECO:0000313" key="2">
    <source>
        <dbReference type="EMBL" id="HIR14455.1"/>
    </source>
</evidence>
<dbReference type="EMBL" id="DVGK01000125">
    <property type="protein sequence ID" value="HIR14455.1"/>
    <property type="molecule type" value="Genomic_DNA"/>
</dbReference>
<reference evidence="2" key="2">
    <citation type="journal article" date="2021" name="PeerJ">
        <title>Extensive microbial diversity within the chicken gut microbiome revealed by metagenomics and culture.</title>
        <authorList>
            <person name="Gilroy R."/>
            <person name="Ravi A."/>
            <person name="Getino M."/>
            <person name="Pursley I."/>
            <person name="Horton D.L."/>
            <person name="Alikhan N.F."/>
            <person name="Baker D."/>
            <person name="Gharbi K."/>
            <person name="Hall N."/>
            <person name="Watson M."/>
            <person name="Adriaenssens E.M."/>
            <person name="Foster-Nyarko E."/>
            <person name="Jarju S."/>
            <person name="Secka A."/>
            <person name="Antonio M."/>
            <person name="Oren A."/>
            <person name="Chaudhuri R.R."/>
            <person name="La Ragione R."/>
            <person name="Hildebrand F."/>
            <person name="Pallen M.J."/>
        </authorList>
    </citation>
    <scope>NUCLEOTIDE SEQUENCE</scope>
    <source>
        <strain evidence="2">ChiSjej4B22-8148</strain>
    </source>
</reference>
<gene>
    <name evidence="2" type="ORF">IAB31_11100</name>
</gene>
<organism evidence="2 3">
    <name type="scientific">Candidatus Choladousia intestinavium</name>
    <dbReference type="NCBI Taxonomy" id="2840727"/>
    <lineage>
        <taxon>Bacteria</taxon>
        <taxon>Bacillati</taxon>
        <taxon>Bacillota</taxon>
        <taxon>Clostridia</taxon>
        <taxon>Lachnospirales</taxon>
        <taxon>Lachnospiraceae</taxon>
        <taxon>Lachnospiraceae incertae sedis</taxon>
        <taxon>Candidatus Choladousia</taxon>
    </lineage>
</organism>
<dbReference type="AlphaFoldDB" id="A0A9D1ADP4"/>
<protein>
    <submittedName>
        <fullName evidence="2">DUF3786 domain-containing protein</fullName>
    </submittedName>
</protein>
<evidence type="ECO:0000313" key="3">
    <source>
        <dbReference type="Proteomes" id="UP000886757"/>
    </source>
</evidence>
<dbReference type="InterPro" id="IPR024264">
    <property type="entry name" value="DUF3786"/>
</dbReference>
<sequence>MNLVYDKDNKERVPFEHYLEEYKTKDPLEISARTGFSYFQEEKSFQVFFFGKEYRISFPDYEIRFLGEGYSPLLSLPSARILVIRFLIEGCQAASTGKFLTYREIPWGEVYFRQFQGRCMMRLAYGYGNRLEEFSERMGKMGACPVHASDKGYQFEVFPGFYVQFLLWEGDEEFPPSSQILFSDNFPAAFHAEDLVVVCDIGITTLKAI</sequence>
<dbReference type="Proteomes" id="UP000886757">
    <property type="component" value="Unassembled WGS sequence"/>
</dbReference>
<dbReference type="Pfam" id="PF12654">
    <property type="entry name" value="DUF3786"/>
    <property type="match status" value="1"/>
</dbReference>
<name>A0A9D1ADP4_9FIRM</name>